<dbReference type="Proteomes" id="UP000777303">
    <property type="component" value="Unassembled WGS sequence"/>
</dbReference>
<evidence type="ECO:0000256" key="1">
    <source>
        <dbReference type="SAM" id="Phobius"/>
    </source>
</evidence>
<reference evidence="3" key="2">
    <citation type="submission" date="2021-04" db="EMBL/GenBank/DDBJ databases">
        <authorList>
            <person name="Gilroy R."/>
        </authorList>
    </citation>
    <scope>NUCLEOTIDE SEQUENCE</scope>
    <source>
        <strain evidence="3">F6-6636</strain>
    </source>
</reference>
<sequence length="147" mass="17448">MRHKRWWLWLLLTFSLGMLPQQHVYAVDPEDGQVDLPLNRMGQSQQQQKSANDNVHLFQNSQVGDLGKQQRHQLHQRYQHLFTHPSSKITLYNDHDLFNRNNHAGQVNYSQAVHHPDTQRHHYYALLVIGTLIIGIIFSWRMVKKHE</sequence>
<keyword evidence="2" id="KW-0732">Signal</keyword>
<comment type="caution">
    <text evidence="3">The sequence shown here is derived from an EMBL/GenBank/DDBJ whole genome shotgun (WGS) entry which is preliminary data.</text>
</comment>
<reference evidence="3" key="1">
    <citation type="journal article" date="2021" name="PeerJ">
        <title>Extensive microbial diversity within the chicken gut microbiome revealed by metagenomics and culture.</title>
        <authorList>
            <person name="Gilroy R."/>
            <person name="Ravi A."/>
            <person name="Getino M."/>
            <person name="Pursley I."/>
            <person name="Horton D.L."/>
            <person name="Alikhan N.F."/>
            <person name="Baker D."/>
            <person name="Gharbi K."/>
            <person name="Hall N."/>
            <person name="Watson M."/>
            <person name="Adriaenssens E.M."/>
            <person name="Foster-Nyarko E."/>
            <person name="Jarju S."/>
            <person name="Secka A."/>
            <person name="Antonio M."/>
            <person name="Oren A."/>
            <person name="Chaudhuri R.R."/>
            <person name="La Ragione R."/>
            <person name="Hildebrand F."/>
            <person name="Pallen M.J."/>
        </authorList>
    </citation>
    <scope>NUCLEOTIDE SEQUENCE</scope>
    <source>
        <strain evidence="3">F6-6636</strain>
    </source>
</reference>
<organism evidence="3 4">
    <name type="scientific">Candidatus Paralactobacillus gallistercoris</name>
    <dbReference type="NCBI Taxonomy" id="2838724"/>
    <lineage>
        <taxon>Bacteria</taxon>
        <taxon>Bacillati</taxon>
        <taxon>Bacillota</taxon>
        <taxon>Bacilli</taxon>
        <taxon>Lactobacillales</taxon>
        <taxon>Lactobacillaceae</taxon>
        <taxon>Lactobacillus</taxon>
    </lineage>
</organism>
<feature type="transmembrane region" description="Helical" evidence="1">
    <location>
        <begin position="123"/>
        <end position="143"/>
    </location>
</feature>
<accession>A0A948WZU3</accession>
<evidence type="ECO:0000256" key="2">
    <source>
        <dbReference type="SAM" id="SignalP"/>
    </source>
</evidence>
<proteinExistence type="predicted"/>
<keyword evidence="1" id="KW-0472">Membrane</keyword>
<evidence type="ECO:0008006" key="5">
    <source>
        <dbReference type="Google" id="ProtNLM"/>
    </source>
</evidence>
<dbReference type="EMBL" id="JAHLFS010000056">
    <property type="protein sequence ID" value="MBU3851954.1"/>
    <property type="molecule type" value="Genomic_DNA"/>
</dbReference>
<dbReference type="AlphaFoldDB" id="A0A948WZU3"/>
<gene>
    <name evidence="3" type="ORF">H9901_04575</name>
</gene>
<keyword evidence="1" id="KW-1133">Transmembrane helix</keyword>
<keyword evidence="1" id="KW-0812">Transmembrane</keyword>
<evidence type="ECO:0000313" key="3">
    <source>
        <dbReference type="EMBL" id="MBU3851954.1"/>
    </source>
</evidence>
<protein>
    <recommendedName>
        <fullName evidence="5">ESAT-6 secretion machinery protein EssA</fullName>
    </recommendedName>
</protein>
<evidence type="ECO:0000313" key="4">
    <source>
        <dbReference type="Proteomes" id="UP000777303"/>
    </source>
</evidence>
<feature type="signal peptide" evidence="2">
    <location>
        <begin position="1"/>
        <end position="26"/>
    </location>
</feature>
<feature type="chain" id="PRO_5037717309" description="ESAT-6 secretion machinery protein EssA" evidence="2">
    <location>
        <begin position="27"/>
        <end position="147"/>
    </location>
</feature>
<name>A0A948WZU3_9LACO</name>